<keyword evidence="10" id="KW-1185">Reference proteome</keyword>
<evidence type="ECO:0000256" key="5">
    <source>
        <dbReference type="ARBA" id="ARBA00022777"/>
    </source>
</evidence>
<feature type="domain" description="PAS" evidence="7">
    <location>
        <begin position="30"/>
        <end position="100"/>
    </location>
</feature>
<dbReference type="SMART" id="SM00387">
    <property type="entry name" value="HATPase_c"/>
    <property type="match status" value="1"/>
</dbReference>
<evidence type="ECO:0000259" key="6">
    <source>
        <dbReference type="PROSITE" id="PS50109"/>
    </source>
</evidence>
<dbReference type="Gene3D" id="3.30.450.20">
    <property type="entry name" value="PAS domain"/>
    <property type="match status" value="4"/>
</dbReference>
<dbReference type="EC" id="2.7.13.3" evidence="2"/>
<dbReference type="Gene3D" id="3.30.565.10">
    <property type="entry name" value="Histidine kinase-like ATPase, C-terminal domain"/>
    <property type="match status" value="1"/>
</dbReference>
<dbReference type="PRINTS" id="PR00344">
    <property type="entry name" value="BCTRLSENSOR"/>
</dbReference>
<dbReference type="SUPFAM" id="SSF55785">
    <property type="entry name" value="PYP-like sensor domain (PAS domain)"/>
    <property type="match status" value="4"/>
</dbReference>
<dbReference type="InterPro" id="IPR052162">
    <property type="entry name" value="Sensor_kinase/Photoreceptor"/>
</dbReference>
<dbReference type="SUPFAM" id="SSF47384">
    <property type="entry name" value="Homodimeric domain of signal transducing histidine kinase"/>
    <property type="match status" value="1"/>
</dbReference>
<dbReference type="Pfam" id="PF02518">
    <property type="entry name" value="HATPase_c"/>
    <property type="match status" value="1"/>
</dbReference>
<evidence type="ECO:0000259" key="7">
    <source>
        <dbReference type="PROSITE" id="PS50112"/>
    </source>
</evidence>
<organism evidence="9 10">
    <name type="scientific">Pontibacter amylolyticus</name>
    <dbReference type="NCBI Taxonomy" id="1424080"/>
    <lineage>
        <taxon>Bacteria</taxon>
        <taxon>Pseudomonadati</taxon>
        <taxon>Bacteroidota</taxon>
        <taxon>Cytophagia</taxon>
        <taxon>Cytophagales</taxon>
        <taxon>Hymenobacteraceae</taxon>
        <taxon>Pontibacter</taxon>
    </lineage>
</organism>
<protein>
    <recommendedName>
        <fullName evidence="2">histidine kinase</fullName>
        <ecNumber evidence="2">2.7.13.3</ecNumber>
    </recommendedName>
</protein>
<dbReference type="SUPFAM" id="SSF55874">
    <property type="entry name" value="ATPase domain of HSP90 chaperone/DNA topoisomerase II/histidine kinase"/>
    <property type="match status" value="1"/>
</dbReference>
<dbReference type="InterPro" id="IPR004358">
    <property type="entry name" value="Sig_transdc_His_kin-like_C"/>
</dbReference>
<dbReference type="InterPro" id="IPR003594">
    <property type="entry name" value="HATPase_dom"/>
</dbReference>
<evidence type="ECO:0000256" key="3">
    <source>
        <dbReference type="ARBA" id="ARBA00022553"/>
    </source>
</evidence>
<evidence type="ECO:0000256" key="4">
    <source>
        <dbReference type="ARBA" id="ARBA00022679"/>
    </source>
</evidence>
<dbReference type="InterPro" id="IPR000700">
    <property type="entry name" value="PAS-assoc_C"/>
</dbReference>
<sequence length="761" mass="86515">MSNYNYIQEVFSQYTSMKVNFTQPEALALTPDFYTSIVRHGSELITVINWQGNYQYVSDSVGPGLGYAPEELLGTHVLELIHPDDVPIIGDELLKHTTGQTKQITLAPFRFRAKNGDWHWLSCVSTNMLDDPHVRGIVTNSRDITAKMVALQQKKESRAYYKALFFNNPDLVFTLSTSGRVEACNDAVVDLTGYTREDFPESHFADFVLSEYHAATFEAFHQALAGKSCTFESCIRHRNGQKRHLSVTLVPVVLEGRVLAVQCIAKDITNEKEANLLVKAQSQKLHNILEAMVEGFFALDTAWRYSFGNTVFANFLGRPLNELMHRQIWEEYPFLVDTLFYQKCLEVDKTRKPVQFDQRFDDLKAVLRFTLSPFEDGILVSFVDITEQLKAQEELRKLSLVASKTTNGVIITNSQHEIEWVNEAFCNVTGYALEEVVGKRPGDILISNDTDSRELTWVREQLALGMPMRKEMRSYHKNGEMVWADVTISPVANERGEIEKHVYIHTDITERKLEQEQLLKTTEHLYHQNEDLQQFNYIVSHNLRAPVANLVGLSTMLQKLDRNSGRFMQGLQNLETSARRLDDVIGDLNKILAVRSTNLQASHEMVSLVEVAAEVALSLQHLLTPISGRIVLNLKQEDLLWANRAYVYSILHNLISNAIKYKSAQRDLLIELNSVRKEDSLQLHIKDNGSGMDLETVRPQLFQLYKRFHAGPDGKGIGLYLVKMQMNAIGGEIEVESKPESGTTFTLHFKQAAYGQQGLHN</sequence>
<evidence type="ECO:0000256" key="1">
    <source>
        <dbReference type="ARBA" id="ARBA00000085"/>
    </source>
</evidence>
<keyword evidence="5 9" id="KW-0418">Kinase</keyword>
<name>A0ABQ1W5L9_9BACT</name>
<feature type="domain" description="PAS" evidence="7">
    <location>
        <begin position="157"/>
        <end position="227"/>
    </location>
</feature>
<dbReference type="InterPro" id="IPR005467">
    <property type="entry name" value="His_kinase_dom"/>
</dbReference>
<feature type="domain" description="Histidine kinase" evidence="6">
    <location>
        <begin position="538"/>
        <end position="753"/>
    </location>
</feature>
<evidence type="ECO:0000313" key="10">
    <source>
        <dbReference type="Proteomes" id="UP000634043"/>
    </source>
</evidence>
<keyword evidence="3" id="KW-0597">Phosphoprotein</keyword>
<dbReference type="InterPro" id="IPR000014">
    <property type="entry name" value="PAS"/>
</dbReference>
<comment type="catalytic activity">
    <reaction evidence="1">
        <text>ATP + protein L-histidine = ADP + protein N-phospho-L-histidine.</text>
        <dbReference type="EC" id="2.7.13.3"/>
    </reaction>
</comment>
<feature type="domain" description="PAS" evidence="7">
    <location>
        <begin position="281"/>
        <end position="327"/>
    </location>
</feature>
<dbReference type="SMART" id="SM00086">
    <property type="entry name" value="PAC"/>
    <property type="match status" value="3"/>
</dbReference>
<evidence type="ECO:0000259" key="8">
    <source>
        <dbReference type="PROSITE" id="PS50113"/>
    </source>
</evidence>
<accession>A0ABQ1W5L9</accession>
<evidence type="ECO:0000256" key="2">
    <source>
        <dbReference type="ARBA" id="ARBA00012438"/>
    </source>
</evidence>
<dbReference type="PROSITE" id="PS50113">
    <property type="entry name" value="PAC"/>
    <property type="match status" value="1"/>
</dbReference>
<dbReference type="PROSITE" id="PS50109">
    <property type="entry name" value="HIS_KIN"/>
    <property type="match status" value="1"/>
</dbReference>
<dbReference type="PROSITE" id="PS50112">
    <property type="entry name" value="PAS"/>
    <property type="match status" value="4"/>
</dbReference>
<dbReference type="EMBL" id="BMFP01000003">
    <property type="protein sequence ID" value="GGG16199.1"/>
    <property type="molecule type" value="Genomic_DNA"/>
</dbReference>
<comment type="caution">
    <text evidence="9">The sequence shown here is derived from an EMBL/GenBank/DDBJ whole genome shotgun (WGS) entry which is preliminary data.</text>
</comment>
<dbReference type="Pfam" id="PF08447">
    <property type="entry name" value="PAS_3"/>
    <property type="match status" value="1"/>
</dbReference>
<dbReference type="InterPro" id="IPR013656">
    <property type="entry name" value="PAS_4"/>
</dbReference>
<feature type="domain" description="PAC" evidence="8">
    <location>
        <begin position="468"/>
        <end position="520"/>
    </location>
</feature>
<dbReference type="InterPro" id="IPR035965">
    <property type="entry name" value="PAS-like_dom_sf"/>
</dbReference>
<proteinExistence type="predicted"/>
<evidence type="ECO:0000313" key="9">
    <source>
        <dbReference type="EMBL" id="GGG16199.1"/>
    </source>
</evidence>
<gene>
    <name evidence="9" type="ORF">GCM10011323_20680</name>
</gene>
<feature type="domain" description="PAS" evidence="7">
    <location>
        <begin position="394"/>
        <end position="439"/>
    </location>
</feature>
<dbReference type="PANTHER" id="PTHR43304">
    <property type="entry name" value="PHYTOCHROME-LIKE PROTEIN CPH1"/>
    <property type="match status" value="1"/>
</dbReference>
<dbReference type="CDD" id="cd00130">
    <property type="entry name" value="PAS"/>
    <property type="match status" value="4"/>
</dbReference>
<dbReference type="GO" id="GO:0016301">
    <property type="term" value="F:kinase activity"/>
    <property type="evidence" value="ECO:0007669"/>
    <property type="project" value="UniProtKB-KW"/>
</dbReference>
<dbReference type="Pfam" id="PF08448">
    <property type="entry name" value="PAS_4"/>
    <property type="match status" value="1"/>
</dbReference>
<dbReference type="NCBIfam" id="TIGR00229">
    <property type="entry name" value="sensory_box"/>
    <property type="match status" value="3"/>
</dbReference>
<keyword evidence="4" id="KW-0808">Transferase</keyword>
<dbReference type="InterPro" id="IPR001610">
    <property type="entry name" value="PAC"/>
</dbReference>
<dbReference type="Proteomes" id="UP000634043">
    <property type="component" value="Unassembled WGS sequence"/>
</dbReference>
<dbReference type="Gene3D" id="1.10.287.130">
    <property type="match status" value="1"/>
</dbReference>
<dbReference type="Pfam" id="PF13426">
    <property type="entry name" value="PAS_9"/>
    <property type="match status" value="1"/>
</dbReference>
<dbReference type="InterPro" id="IPR036890">
    <property type="entry name" value="HATPase_C_sf"/>
</dbReference>
<dbReference type="InterPro" id="IPR013655">
    <property type="entry name" value="PAS_fold_3"/>
</dbReference>
<dbReference type="PANTHER" id="PTHR43304:SF1">
    <property type="entry name" value="PAC DOMAIN-CONTAINING PROTEIN"/>
    <property type="match status" value="1"/>
</dbReference>
<dbReference type="CDD" id="cd00075">
    <property type="entry name" value="HATPase"/>
    <property type="match status" value="1"/>
</dbReference>
<reference evidence="10" key="1">
    <citation type="journal article" date="2019" name="Int. J. Syst. Evol. Microbiol.">
        <title>The Global Catalogue of Microorganisms (GCM) 10K type strain sequencing project: providing services to taxonomists for standard genome sequencing and annotation.</title>
        <authorList>
            <consortium name="The Broad Institute Genomics Platform"/>
            <consortium name="The Broad Institute Genome Sequencing Center for Infectious Disease"/>
            <person name="Wu L."/>
            <person name="Ma J."/>
        </authorList>
    </citation>
    <scope>NUCLEOTIDE SEQUENCE [LARGE SCALE GENOMIC DNA]</scope>
    <source>
        <strain evidence="10">CGMCC 1.12749</strain>
    </source>
</reference>
<dbReference type="InterPro" id="IPR036097">
    <property type="entry name" value="HisK_dim/P_sf"/>
</dbReference>
<dbReference type="SMART" id="SM00091">
    <property type="entry name" value="PAS"/>
    <property type="match status" value="4"/>
</dbReference>